<dbReference type="Gene3D" id="2.60.40.1180">
    <property type="entry name" value="Golgi alpha-mannosidase II"/>
    <property type="match status" value="1"/>
</dbReference>
<dbReference type="Pfam" id="PF02806">
    <property type="entry name" value="Alpha-amylase_C"/>
    <property type="match status" value="1"/>
</dbReference>
<keyword evidence="10" id="KW-0119">Carbohydrate metabolism</keyword>
<evidence type="ECO:0000256" key="8">
    <source>
        <dbReference type="ARBA" id="ARBA00022837"/>
    </source>
</evidence>
<keyword evidence="6" id="KW-0479">Metal-binding</keyword>
<protein>
    <recommendedName>
        <fullName evidence="5">alpha-amylase</fullName>
        <ecNumber evidence="5">3.2.1.1</ecNumber>
    </recommendedName>
</protein>
<feature type="signal peptide" evidence="13">
    <location>
        <begin position="1"/>
        <end position="19"/>
    </location>
</feature>
<reference evidence="16" key="1">
    <citation type="submission" date="2014-12" db="EMBL/GenBank/DDBJ databases">
        <title>Cloning, expression and SNPs associated with growth traits analysis of alpha-amylase gene in Meretrix meretrix.</title>
        <authorList>
            <person name="Gao X."/>
            <person name="Dong Y."/>
        </authorList>
    </citation>
    <scope>NUCLEOTIDE SEQUENCE</scope>
</reference>
<evidence type="ECO:0000256" key="11">
    <source>
        <dbReference type="ARBA" id="ARBA00023295"/>
    </source>
</evidence>
<organism evidence="16">
    <name type="scientific">Meretrix meretrix</name>
    <name type="common">Asiatic hard clam</name>
    <name type="synonym">Venus meretrix</name>
    <dbReference type="NCBI Taxonomy" id="291251"/>
    <lineage>
        <taxon>Eukaryota</taxon>
        <taxon>Metazoa</taxon>
        <taxon>Spiralia</taxon>
        <taxon>Lophotrochozoa</taxon>
        <taxon>Mollusca</taxon>
        <taxon>Bivalvia</taxon>
        <taxon>Autobranchia</taxon>
        <taxon>Heteroconchia</taxon>
        <taxon>Euheterodonta</taxon>
        <taxon>Imparidentia</taxon>
        <taxon>Neoheterodontei</taxon>
        <taxon>Venerida</taxon>
        <taxon>Veneroidea</taxon>
        <taxon>Veneridae</taxon>
        <taxon>Meretrix</taxon>
    </lineage>
</organism>
<evidence type="ECO:0000256" key="12">
    <source>
        <dbReference type="RuleBase" id="RU003615"/>
    </source>
</evidence>
<evidence type="ECO:0000256" key="1">
    <source>
        <dbReference type="ARBA" id="ARBA00000548"/>
    </source>
</evidence>
<dbReference type="AlphaFoldDB" id="A0A1L1ZLS5"/>
<dbReference type="InterPro" id="IPR006047">
    <property type="entry name" value="GH13_cat_dom"/>
</dbReference>
<dbReference type="SUPFAM" id="SSF51011">
    <property type="entry name" value="Glycosyl hydrolase domain"/>
    <property type="match status" value="1"/>
</dbReference>
<dbReference type="GO" id="GO:0004556">
    <property type="term" value="F:alpha-amylase activity"/>
    <property type="evidence" value="ECO:0007669"/>
    <property type="project" value="UniProtKB-EC"/>
</dbReference>
<evidence type="ECO:0000256" key="7">
    <source>
        <dbReference type="ARBA" id="ARBA00022801"/>
    </source>
</evidence>
<dbReference type="GO" id="GO:0005975">
    <property type="term" value="P:carbohydrate metabolic process"/>
    <property type="evidence" value="ECO:0007669"/>
    <property type="project" value="InterPro"/>
</dbReference>
<comment type="cofactor">
    <cofactor evidence="3">
        <name>chloride</name>
        <dbReference type="ChEBI" id="CHEBI:17996"/>
    </cofactor>
</comment>
<dbReference type="Gene3D" id="3.20.20.80">
    <property type="entry name" value="Glycosidases"/>
    <property type="match status" value="1"/>
</dbReference>
<keyword evidence="13" id="KW-0732">Signal</keyword>
<dbReference type="EMBL" id="KP250879">
    <property type="protein sequence ID" value="ALG64482.1"/>
    <property type="molecule type" value="mRNA"/>
</dbReference>
<dbReference type="PANTHER" id="PTHR43447">
    <property type="entry name" value="ALPHA-AMYLASE"/>
    <property type="match status" value="1"/>
</dbReference>
<feature type="domain" description="Alpha-amylase C-terminal" evidence="14">
    <location>
        <begin position="425"/>
        <end position="513"/>
    </location>
</feature>
<proteinExistence type="evidence at transcript level"/>
<sequence length="522" mass="57677">MLTPIAFTVGIIFPRVVLGSPYSDPHCASGRDSIVHLFEWKWTDIKAECERFLGPYGFCGVQVSPASEYAVVTNPNRPWWERYQPVSYNIISRSGNEQQFRDMVTTCNKAGVRIYVDTVFNHMTGSYSGIGTGGNHFDGGSCSFPGVPFGSQDCNGRDNCHTSDGSIHSYSDPIEVRNCRLQSMADLRLSKEYVRSKIAEYLNRLIDIGVAGIRVDAAKHMWPGDLQNIFSRLHDLRSDIFGPGKKPFVILEVIDMGGEPIKMTEYVGTGRVTNFIYGVKLADMFLRHSNQAKWLANFGEAWGMPSTYDVVVFLNNHDNQRGDGGGGDPITFWDPKPMKIATAFMLAHPYGFPRIMSSYRWNRNIQNGHDVNNWEGPPHNGDMSIKDVQVNADLSCSGDWVCEHRWREVYNMVAFRNVVAGTTLTNFHSYGDQVISFSRGSKGFIALVGDDSSLNSNINTGLPSGDYCDVISGNYENGACTGKTIHVDGSGNAHININGHSDDPVVAIHIGAKVGSPKKVTT</sequence>
<keyword evidence="9" id="KW-0868">Chloride</keyword>
<keyword evidence="11" id="KW-0326">Glycosidase</keyword>
<dbReference type="InterPro" id="IPR017853">
    <property type="entry name" value="GH"/>
</dbReference>
<dbReference type="GO" id="GO:0046872">
    <property type="term" value="F:metal ion binding"/>
    <property type="evidence" value="ECO:0007669"/>
    <property type="project" value="UniProtKB-KW"/>
</dbReference>
<evidence type="ECO:0000256" key="6">
    <source>
        <dbReference type="ARBA" id="ARBA00022723"/>
    </source>
</evidence>
<feature type="chain" id="PRO_5012588951" description="alpha-amylase" evidence="13">
    <location>
        <begin position="20"/>
        <end position="522"/>
    </location>
</feature>
<comment type="catalytic activity">
    <reaction evidence="1">
        <text>Endohydrolysis of (1-&gt;4)-alpha-D-glucosidic linkages in polysaccharides containing three or more (1-&gt;4)-alpha-linked D-glucose units.</text>
        <dbReference type="EC" id="3.2.1.1"/>
    </reaction>
</comment>
<dbReference type="InterPro" id="IPR031319">
    <property type="entry name" value="A-amylase_C"/>
</dbReference>
<evidence type="ECO:0000256" key="2">
    <source>
        <dbReference type="ARBA" id="ARBA00001913"/>
    </source>
</evidence>
<comment type="cofactor">
    <cofactor evidence="2">
        <name>Ca(2+)</name>
        <dbReference type="ChEBI" id="CHEBI:29108"/>
    </cofactor>
</comment>
<keyword evidence="8" id="KW-0106">Calcium</keyword>
<evidence type="ECO:0000259" key="14">
    <source>
        <dbReference type="SMART" id="SM00632"/>
    </source>
</evidence>
<dbReference type="InterPro" id="IPR006046">
    <property type="entry name" value="Alpha_amylase"/>
</dbReference>
<evidence type="ECO:0000256" key="4">
    <source>
        <dbReference type="ARBA" id="ARBA00008061"/>
    </source>
</evidence>
<dbReference type="SMART" id="SM00642">
    <property type="entry name" value="Aamy"/>
    <property type="match status" value="1"/>
</dbReference>
<accession>A0A1L1ZLS5</accession>
<dbReference type="SMART" id="SM00632">
    <property type="entry name" value="Aamy_C"/>
    <property type="match status" value="1"/>
</dbReference>
<dbReference type="EC" id="3.2.1.1" evidence="5"/>
<name>A0A1L1ZLS5_MERMT</name>
<dbReference type="SUPFAM" id="SSF51445">
    <property type="entry name" value="(Trans)glycosidases"/>
    <property type="match status" value="1"/>
</dbReference>
<keyword evidence="7" id="KW-0378">Hydrolase</keyword>
<evidence type="ECO:0000256" key="3">
    <source>
        <dbReference type="ARBA" id="ARBA00001923"/>
    </source>
</evidence>
<dbReference type="InterPro" id="IPR013780">
    <property type="entry name" value="Glyco_hydro_b"/>
</dbReference>
<dbReference type="CDD" id="cd11317">
    <property type="entry name" value="AmyAc_bac_euk_AmyA"/>
    <property type="match status" value="1"/>
</dbReference>
<dbReference type="InterPro" id="IPR006048">
    <property type="entry name" value="A-amylase/branching_C"/>
</dbReference>
<evidence type="ECO:0000256" key="5">
    <source>
        <dbReference type="ARBA" id="ARBA00012595"/>
    </source>
</evidence>
<evidence type="ECO:0000256" key="10">
    <source>
        <dbReference type="ARBA" id="ARBA00023277"/>
    </source>
</evidence>
<evidence type="ECO:0000259" key="15">
    <source>
        <dbReference type="SMART" id="SM00642"/>
    </source>
</evidence>
<feature type="domain" description="Glycosyl hydrolase family 13 catalytic" evidence="15">
    <location>
        <begin position="32"/>
        <end position="416"/>
    </location>
</feature>
<evidence type="ECO:0000256" key="9">
    <source>
        <dbReference type="ARBA" id="ARBA00023214"/>
    </source>
</evidence>
<dbReference type="SMR" id="A0A1L1ZLS5"/>
<dbReference type="PRINTS" id="PR00110">
    <property type="entry name" value="ALPHAAMYLASE"/>
</dbReference>
<comment type="similarity">
    <text evidence="4 12">Belongs to the glycosyl hydrolase 13 family.</text>
</comment>
<evidence type="ECO:0000256" key="13">
    <source>
        <dbReference type="SAM" id="SignalP"/>
    </source>
</evidence>
<evidence type="ECO:0000313" key="16">
    <source>
        <dbReference type="EMBL" id="ALG64482.1"/>
    </source>
</evidence>